<dbReference type="AlphaFoldDB" id="A0A381UYB2"/>
<dbReference type="NCBIfam" id="TIGR01353">
    <property type="entry name" value="dGTP_triPase"/>
    <property type="match status" value="1"/>
</dbReference>
<evidence type="ECO:0000259" key="2">
    <source>
        <dbReference type="PROSITE" id="PS51831"/>
    </source>
</evidence>
<dbReference type="Gene3D" id="1.10.3210.10">
    <property type="entry name" value="Hypothetical protein af1432"/>
    <property type="match status" value="1"/>
</dbReference>
<feature type="domain" description="HD" evidence="2">
    <location>
        <begin position="74"/>
        <end position="212"/>
    </location>
</feature>
<dbReference type="InterPro" id="IPR050135">
    <property type="entry name" value="dGTPase-like"/>
</dbReference>
<accession>A0A381UYB2</accession>
<dbReference type="Pfam" id="PF01966">
    <property type="entry name" value="HD"/>
    <property type="match status" value="1"/>
</dbReference>
<dbReference type="GO" id="GO:0008832">
    <property type="term" value="F:dGTPase activity"/>
    <property type="evidence" value="ECO:0007669"/>
    <property type="project" value="TreeGrafter"/>
</dbReference>
<proteinExistence type="inferred from homology"/>
<dbReference type="HAMAP" id="MF_01212">
    <property type="entry name" value="dGTPase_type2"/>
    <property type="match status" value="1"/>
</dbReference>
<dbReference type="CDD" id="cd00077">
    <property type="entry name" value="HDc"/>
    <property type="match status" value="1"/>
</dbReference>
<evidence type="ECO:0000256" key="1">
    <source>
        <dbReference type="ARBA" id="ARBA00022801"/>
    </source>
</evidence>
<reference evidence="3" key="1">
    <citation type="submission" date="2018-05" db="EMBL/GenBank/DDBJ databases">
        <authorList>
            <person name="Lanie J.A."/>
            <person name="Ng W.-L."/>
            <person name="Kazmierczak K.M."/>
            <person name="Andrzejewski T.M."/>
            <person name="Davidsen T.M."/>
            <person name="Wayne K.J."/>
            <person name="Tettelin H."/>
            <person name="Glass J.I."/>
            <person name="Rusch D."/>
            <person name="Podicherti R."/>
            <person name="Tsui H.-C.T."/>
            <person name="Winkler M.E."/>
        </authorList>
    </citation>
    <scope>NUCLEOTIDE SEQUENCE</scope>
</reference>
<gene>
    <name evidence="3" type="ORF">METZ01_LOCUS85976</name>
</gene>
<dbReference type="Pfam" id="PF13286">
    <property type="entry name" value="HD_assoc"/>
    <property type="match status" value="1"/>
</dbReference>
<evidence type="ECO:0000313" key="3">
    <source>
        <dbReference type="EMBL" id="SVA33122.1"/>
    </source>
</evidence>
<name>A0A381UYB2_9ZZZZ</name>
<dbReference type="SMART" id="SM00471">
    <property type="entry name" value="HDc"/>
    <property type="match status" value="1"/>
</dbReference>
<dbReference type="InterPro" id="IPR003607">
    <property type="entry name" value="HD/PDEase_dom"/>
</dbReference>
<dbReference type="InterPro" id="IPR006261">
    <property type="entry name" value="dGTPase"/>
</dbReference>
<dbReference type="PROSITE" id="PS51831">
    <property type="entry name" value="HD"/>
    <property type="match status" value="1"/>
</dbReference>
<dbReference type="SUPFAM" id="SSF109604">
    <property type="entry name" value="HD-domain/PDEase-like"/>
    <property type="match status" value="1"/>
</dbReference>
<dbReference type="NCBIfam" id="NF002326">
    <property type="entry name" value="PRK01286.1-1"/>
    <property type="match status" value="1"/>
</dbReference>
<dbReference type="EMBL" id="UINC01007403">
    <property type="protein sequence ID" value="SVA33122.1"/>
    <property type="molecule type" value="Genomic_DNA"/>
</dbReference>
<dbReference type="PANTHER" id="PTHR11373">
    <property type="entry name" value="DEOXYNUCLEOSIDE TRIPHOSPHATE TRIPHOSPHOHYDROLASE"/>
    <property type="match status" value="1"/>
</dbReference>
<dbReference type="InterPro" id="IPR006674">
    <property type="entry name" value="HD_domain"/>
</dbReference>
<protein>
    <recommendedName>
        <fullName evidence="2">HD domain-containing protein</fullName>
    </recommendedName>
</protein>
<keyword evidence="1" id="KW-0378">Hydrolase</keyword>
<sequence length="385" mass="45095">MYYTFLAHLMQNNEYSKFATPIKSVGRIYKEKTSSLRSPYQRDRDRIIHSTAFRRLKHKTQVFVNTAGDHYRTRITHSLEVSQIARTLGKIFKLNEDLCETLSLAHDLGHPPFAHAGEESLNECMDDFGGFDHNIQTLRIITLLERKYYNFKGLNLSIETLDGLIKHNGPVLDKFKYDKILGKKIFKKKINFLNKPSLESQISSISDDIAYNSHDLEDGLKAGLFKIEELNGIPIISDIIYKHKKKLKKKEKELVLRQIVRDIINEMVKDVIINTKKNIKYENPKNINDIYKAKIKLVNFSDKMINFDLAIKFFLKRNMYFHKTVLNKTNRGKRIIKTLFSKIKKNPKKFIKKESLYNESKERNICDFIAGMTDRYAINLYNSIK</sequence>
<dbReference type="PANTHER" id="PTHR11373:SF43">
    <property type="entry name" value="DEOXYGUANOSINETRIPHOSPHATE TRIPHOSPHOHYDROLASE-LIKE PROTEIN"/>
    <property type="match status" value="1"/>
</dbReference>
<dbReference type="InterPro" id="IPR026875">
    <property type="entry name" value="PHydrolase_assoc_dom"/>
</dbReference>
<organism evidence="3">
    <name type="scientific">marine metagenome</name>
    <dbReference type="NCBI Taxonomy" id="408172"/>
    <lineage>
        <taxon>unclassified sequences</taxon>
        <taxon>metagenomes</taxon>
        <taxon>ecological metagenomes</taxon>
    </lineage>
</organism>
<dbReference type="GO" id="GO:0006203">
    <property type="term" value="P:dGTP catabolic process"/>
    <property type="evidence" value="ECO:0007669"/>
    <property type="project" value="TreeGrafter"/>
</dbReference>
<dbReference type="InterPro" id="IPR023023">
    <property type="entry name" value="dNTPase_2"/>
</dbReference>